<feature type="compositionally biased region" description="Basic and acidic residues" evidence="1">
    <location>
        <begin position="139"/>
        <end position="152"/>
    </location>
</feature>
<gene>
    <name evidence="3" type="ORF">METZ01_LOCUS367420</name>
</gene>
<sequence>MLRVEYALTTDRTMKALTGLTRSAFHALVPAFDQALYEKALHRNPPRQRRPGGGGPAKLKTAEAKLFFILMYVKCYPTFDVAAVLYGAHRSRAHRWTQDWLPVLEKTLGQKMVLPERQIHQVEAFFHRFPTAQTLFIDGSERPTQRAQDSTEQKSYYSGKKNDTPVNTFSSAMTNGVF</sequence>
<dbReference type="InterPro" id="IPR027805">
    <property type="entry name" value="Transposase_HTH_dom"/>
</dbReference>
<evidence type="ECO:0000313" key="3">
    <source>
        <dbReference type="EMBL" id="SVD14566.1"/>
    </source>
</evidence>
<organism evidence="3">
    <name type="scientific">marine metagenome</name>
    <dbReference type="NCBI Taxonomy" id="408172"/>
    <lineage>
        <taxon>unclassified sequences</taxon>
        <taxon>metagenomes</taxon>
        <taxon>ecological metagenomes</taxon>
    </lineage>
</organism>
<dbReference type="Pfam" id="PF13613">
    <property type="entry name" value="HTH_Tnp_4"/>
    <property type="match status" value="1"/>
</dbReference>
<reference evidence="3" key="1">
    <citation type="submission" date="2018-05" db="EMBL/GenBank/DDBJ databases">
        <authorList>
            <person name="Lanie J.A."/>
            <person name="Ng W.-L."/>
            <person name="Kazmierczak K.M."/>
            <person name="Andrzejewski T.M."/>
            <person name="Davidsen T.M."/>
            <person name="Wayne K.J."/>
            <person name="Tettelin H."/>
            <person name="Glass J.I."/>
            <person name="Rusch D."/>
            <person name="Podicherti R."/>
            <person name="Tsui H.-C.T."/>
            <person name="Winkler M.E."/>
        </authorList>
    </citation>
    <scope>NUCLEOTIDE SEQUENCE</scope>
</reference>
<proteinExistence type="predicted"/>
<evidence type="ECO:0000256" key="1">
    <source>
        <dbReference type="SAM" id="MobiDB-lite"/>
    </source>
</evidence>
<name>A0A382SXF6_9ZZZZ</name>
<accession>A0A382SXF6</accession>
<dbReference type="AlphaFoldDB" id="A0A382SXF6"/>
<feature type="region of interest" description="Disordered" evidence="1">
    <location>
        <begin position="138"/>
        <end position="162"/>
    </location>
</feature>
<feature type="domain" description="Transposase Helix-turn-helix" evidence="2">
    <location>
        <begin position="58"/>
        <end position="108"/>
    </location>
</feature>
<protein>
    <recommendedName>
        <fullName evidence="2">Transposase Helix-turn-helix domain-containing protein</fullName>
    </recommendedName>
</protein>
<dbReference type="EMBL" id="UINC01132322">
    <property type="protein sequence ID" value="SVD14566.1"/>
    <property type="molecule type" value="Genomic_DNA"/>
</dbReference>
<evidence type="ECO:0000259" key="2">
    <source>
        <dbReference type="Pfam" id="PF13613"/>
    </source>
</evidence>